<dbReference type="InterPro" id="IPR018060">
    <property type="entry name" value="HTH_AraC"/>
</dbReference>
<dbReference type="InterPro" id="IPR020449">
    <property type="entry name" value="Tscrpt_reg_AraC-type_HTH"/>
</dbReference>
<dbReference type="Proteomes" id="UP001493487">
    <property type="component" value="Unassembled WGS sequence"/>
</dbReference>
<dbReference type="RefSeq" id="WP_232186236.1">
    <property type="nucleotide sequence ID" value="NZ_JAIOAP010000007.1"/>
</dbReference>
<proteinExistence type="predicted"/>
<dbReference type="SUPFAM" id="SSF52172">
    <property type="entry name" value="CheY-like"/>
    <property type="match status" value="1"/>
</dbReference>
<dbReference type="SMART" id="SM00342">
    <property type="entry name" value="HTH_ARAC"/>
    <property type="match status" value="1"/>
</dbReference>
<keyword evidence="2" id="KW-0238">DNA-binding</keyword>
<feature type="domain" description="Response regulatory" evidence="6">
    <location>
        <begin position="3"/>
        <end position="120"/>
    </location>
</feature>
<keyword evidence="4" id="KW-0597">Phosphoprotein</keyword>
<dbReference type="Pfam" id="PF12833">
    <property type="entry name" value="HTH_18"/>
    <property type="match status" value="1"/>
</dbReference>
<dbReference type="PRINTS" id="PR00032">
    <property type="entry name" value="HTHARAC"/>
</dbReference>
<dbReference type="PROSITE" id="PS01124">
    <property type="entry name" value="HTH_ARAC_FAMILY_2"/>
    <property type="match status" value="1"/>
</dbReference>
<evidence type="ECO:0000313" key="7">
    <source>
        <dbReference type="EMBL" id="MEQ4483590.1"/>
    </source>
</evidence>
<dbReference type="InterPro" id="IPR011006">
    <property type="entry name" value="CheY-like_superfamily"/>
</dbReference>
<evidence type="ECO:0000259" key="5">
    <source>
        <dbReference type="PROSITE" id="PS01124"/>
    </source>
</evidence>
<evidence type="ECO:0000256" key="4">
    <source>
        <dbReference type="PROSITE-ProRule" id="PRU00169"/>
    </source>
</evidence>
<keyword evidence="3" id="KW-0804">Transcription</keyword>
<name>A0ABV1KTY8_9BACL</name>
<protein>
    <submittedName>
        <fullName evidence="7">Response regulator</fullName>
    </submittedName>
</protein>
<dbReference type="InterPro" id="IPR009057">
    <property type="entry name" value="Homeodomain-like_sf"/>
</dbReference>
<dbReference type="EMBL" id="JASKHM010000008">
    <property type="protein sequence ID" value="MEQ4483590.1"/>
    <property type="molecule type" value="Genomic_DNA"/>
</dbReference>
<dbReference type="PROSITE" id="PS50110">
    <property type="entry name" value="RESPONSE_REGULATORY"/>
    <property type="match status" value="1"/>
</dbReference>
<dbReference type="PANTHER" id="PTHR43280:SF2">
    <property type="entry name" value="HTH-TYPE TRANSCRIPTIONAL REGULATOR EXSA"/>
    <property type="match status" value="1"/>
</dbReference>
<evidence type="ECO:0000259" key="6">
    <source>
        <dbReference type="PROSITE" id="PS50110"/>
    </source>
</evidence>
<reference evidence="7 8" key="1">
    <citation type="journal article" date="2023" name="Genome Announc.">
        <title>Pan-Genome Analyses of the Genus Cohnella and Proposal of the Novel Species Cohnella silvisoli sp. nov., Isolated from Forest Soil.</title>
        <authorList>
            <person name="Wang C."/>
            <person name="Mao L."/>
            <person name="Bao G."/>
            <person name="Zhu H."/>
        </authorList>
    </citation>
    <scope>NUCLEOTIDE SEQUENCE [LARGE SCALE GENOMIC DNA]</scope>
    <source>
        <strain evidence="7 8">NL03-T5-1</strain>
    </source>
</reference>
<dbReference type="Gene3D" id="1.10.10.60">
    <property type="entry name" value="Homeodomain-like"/>
    <property type="match status" value="2"/>
</dbReference>
<dbReference type="Gene3D" id="3.40.50.2300">
    <property type="match status" value="1"/>
</dbReference>
<evidence type="ECO:0000256" key="1">
    <source>
        <dbReference type="ARBA" id="ARBA00023015"/>
    </source>
</evidence>
<dbReference type="Pfam" id="PF00072">
    <property type="entry name" value="Response_reg"/>
    <property type="match status" value="1"/>
</dbReference>
<keyword evidence="8" id="KW-1185">Reference proteome</keyword>
<dbReference type="InterPro" id="IPR001789">
    <property type="entry name" value="Sig_transdc_resp-reg_receiver"/>
</dbReference>
<sequence length="547" mass="62953">MYRLLIVDDEPFIVNGLVGTVKEEEAWGLEVHGAESAKEALEKLERYKFDIVMTDINMPEMDGLQLHQEIVKRWPHCKVIFLTGYNDFSYVLEALRHQAVDYVLKTDGDEAILIAIGRAVKQLEQAIEAESMMTLARKQLQLALPALQREYLAQLLRGEARALRQMERQCAELQLPLDPQAHVLLVVGRVDVWQEDFSLSDRVLLTNAVQNIFAEWLSTRMKLIAYLPDDSRIVWLLQPDRTGHSVSAEIWTSSIRFVSQMLESVQATCRQLLKLPVSFVAAGCAIPWSEAPNKMDDLYRMLNRSFGTGSEVILNESALAAEKTQDREEFKRLSLQRRMMLLEERLNQGEGDTLLQELDTLLEALTEMPDMFRVTAYYSIVTAFMSYAIRERLIDGLAVQFDLNKLYKLEAHGSWSAAMRDVRMLAERLREIKAQDKQQSEHELIRKVRLYIDEHLDSSLSVTSISDYVAFSPSYLSRVYKQLSGKSLADTIMEARLHKARQLLLETDIKVQDITSAVGFESAAYFIRFFRKYMNMTPMDYRDSHRT</sequence>
<feature type="modified residue" description="4-aspartylphosphate" evidence="4">
    <location>
        <position position="55"/>
    </location>
</feature>
<comment type="caution">
    <text evidence="7">The sequence shown here is derived from an EMBL/GenBank/DDBJ whole genome shotgun (WGS) entry which is preliminary data.</text>
</comment>
<dbReference type="SUPFAM" id="SSF46689">
    <property type="entry name" value="Homeodomain-like"/>
    <property type="match status" value="2"/>
</dbReference>
<dbReference type="SMART" id="SM00448">
    <property type="entry name" value="REC"/>
    <property type="match status" value="1"/>
</dbReference>
<keyword evidence="1" id="KW-0805">Transcription regulation</keyword>
<evidence type="ECO:0000313" key="8">
    <source>
        <dbReference type="Proteomes" id="UP001493487"/>
    </source>
</evidence>
<dbReference type="InterPro" id="IPR018062">
    <property type="entry name" value="HTH_AraC-typ_CS"/>
</dbReference>
<dbReference type="PROSITE" id="PS00041">
    <property type="entry name" value="HTH_ARAC_FAMILY_1"/>
    <property type="match status" value="1"/>
</dbReference>
<gene>
    <name evidence="7" type="ORF">QJS35_14445</name>
</gene>
<organism evidence="7 8">
    <name type="scientific">Cohnella silvisoli</name>
    <dbReference type="NCBI Taxonomy" id="2873699"/>
    <lineage>
        <taxon>Bacteria</taxon>
        <taxon>Bacillati</taxon>
        <taxon>Bacillota</taxon>
        <taxon>Bacilli</taxon>
        <taxon>Bacillales</taxon>
        <taxon>Paenibacillaceae</taxon>
        <taxon>Cohnella</taxon>
    </lineage>
</organism>
<dbReference type="CDD" id="cd17536">
    <property type="entry name" value="REC_YesN-like"/>
    <property type="match status" value="1"/>
</dbReference>
<feature type="domain" description="HTH araC/xylS-type" evidence="5">
    <location>
        <begin position="446"/>
        <end position="544"/>
    </location>
</feature>
<dbReference type="PANTHER" id="PTHR43280">
    <property type="entry name" value="ARAC-FAMILY TRANSCRIPTIONAL REGULATOR"/>
    <property type="match status" value="1"/>
</dbReference>
<evidence type="ECO:0000256" key="2">
    <source>
        <dbReference type="ARBA" id="ARBA00023125"/>
    </source>
</evidence>
<accession>A0ABV1KTY8</accession>
<evidence type="ECO:0000256" key="3">
    <source>
        <dbReference type="ARBA" id="ARBA00023163"/>
    </source>
</evidence>